<evidence type="ECO:0000259" key="2">
    <source>
        <dbReference type="Pfam" id="PF20243"/>
    </source>
</evidence>
<dbReference type="STRING" id="471854.Dfer_0100"/>
<reference evidence="3 4" key="1">
    <citation type="journal article" date="2009" name="Stand. Genomic Sci.">
        <title>Complete genome sequence of Dyadobacter fermentans type strain (NS114).</title>
        <authorList>
            <person name="Lang E."/>
            <person name="Lapidus A."/>
            <person name="Chertkov O."/>
            <person name="Brettin T."/>
            <person name="Detter J.C."/>
            <person name="Han C."/>
            <person name="Copeland A."/>
            <person name="Glavina Del Rio T."/>
            <person name="Nolan M."/>
            <person name="Chen F."/>
            <person name="Lucas S."/>
            <person name="Tice H."/>
            <person name="Cheng J.F."/>
            <person name="Land M."/>
            <person name="Hauser L."/>
            <person name="Chang Y.J."/>
            <person name="Jeffries C.D."/>
            <person name="Kopitz M."/>
            <person name="Bruce D."/>
            <person name="Goodwin L."/>
            <person name="Pitluck S."/>
            <person name="Ovchinnikova G."/>
            <person name="Pati A."/>
            <person name="Ivanova N."/>
            <person name="Mavrommatis K."/>
            <person name="Chen A."/>
            <person name="Palaniappan K."/>
            <person name="Chain P."/>
            <person name="Bristow J."/>
            <person name="Eisen J.A."/>
            <person name="Markowitz V."/>
            <person name="Hugenholtz P."/>
            <person name="Goker M."/>
            <person name="Rohde M."/>
            <person name="Kyrpides N.C."/>
            <person name="Klenk H.P."/>
        </authorList>
    </citation>
    <scope>NUCLEOTIDE SEQUENCE [LARGE SCALE GENOMIC DNA]</scope>
    <source>
        <strain evidence="4">ATCC 700827 / DSM 18053 / CIP 107007 / KCTC 52180 / NS114</strain>
    </source>
</reference>
<dbReference type="Proteomes" id="UP000002011">
    <property type="component" value="Chromosome"/>
</dbReference>
<feature type="signal peptide" evidence="1">
    <location>
        <begin position="1"/>
        <end position="23"/>
    </location>
</feature>
<accession>C6VVR5</accession>
<dbReference type="Pfam" id="PF20243">
    <property type="entry name" value="MbnP"/>
    <property type="match status" value="1"/>
</dbReference>
<sequence length="266" mass="28963">MIKMKHILSIALFSLLFASCSDDDSNEVIAPVAAGEFELTLDTRVGSEDFALNKDFSIGGQTLNFKKLRYWASNVVLVDSKGAEYKVPDSYYLMEEVTDLNLSGTINDSTLYPAKKRETIKFRDIPAAEYKSIKFSIGVDAQHNDNLSLTGGELSIANGMSNIAWMWHSSYIFSSVGGTMKQGATTKEFLAETGLNANYKTLTIDLPAAVNSASTRGVTLNLDVTKIFDGIDVSQNPKINAMTAALMSTVATNYATKAIAFSKENK</sequence>
<gene>
    <name evidence="3" type="ordered locus">Dfer_0100</name>
</gene>
<feature type="domain" description="Copper-binding protein MbnP-like" evidence="2">
    <location>
        <begin position="35"/>
        <end position="239"/>
    </location>
</feature>
<evidence type="ECO:0000256" key="1">
    <source>
        <dbReference type="SAM" id="SignalP"/>
    </source>
</evidence>
<evidence type="ECO:0000313" key="4">
    <source>
        <dbReference type="Proteomes" id="UP000002011"/>
    </source>
</evidence>
<dbReference type="eggNOG" id="ENOG502ZA37">
    <property type="taxonomic scope" value="Bacteria"/>
</dbReference>
<dbReference type="HOGENOM" id="CLU_069557_0_0_10"/>
<proteinExistence type="predicted"/>
<dbReference type="EMBL" id="CP001619">
    <property type="protein sequence ID" value="ACT91371.1"/>
    <property type="molecule type" value="Genomic_DNA"/>
</dbReference>
<protein>
    <recommendedName>
        <fullName evidence="2">Copper-binding protein MbnP-like domain-containing protein</fullName>
    </recommendedName>
</protein>
<evidence type="ECO:0000313" key="3">
    <source>
        <dbReference type="EMBL" id="ACT91371.1"/>
    </source>
</evidence>
<organism evidence="3 4">
    <name type="scientific">Dyadobacter fermentans (strain ATCC 700827 / DSM 18053 / CIP 107007 / KCTC 52180 / NS114)</name>
    <dbReference type="NCBI Taxonomy" id="471854"/>
    <lineage>
        <taxon>Bacteria</taxon>
        <taxon>Pseudomonadati</taxon>
        <taxon>Bacteroidota</taxon>
        <taxon>Cytophagia</taxon>
        <taxon>Cytophagales</taxon>
        <taxon>Spirosomataceae</taxon>
        <taxon>Dyadobacter</taxon>
    </lineage>
</organism>
<dbReference type="AlphaFoldDB" id="C6VVR5"/>
<keyword evidence="4" id="KW-1185">Reference proteome</keyword>
<keyword evidence="1" id="KW-0732">Signal</keyword>
<feature type="chain" id="PRO_5002969222" description="Copper-binding protein MbnP-like domain-containing protein" evidence="1">
    <location>
        <begin position="24"/>
        <end position="266"/>
    </location>
</feature>
<dbReference type="InterPro" id="IPR046863">
    <property type="entry name" value="MbnP-like_dom"/>
</dbReference>
<name>C6VVR5_DYAFD</name>
<dbReference type="PROSITE" id="PS51257">
    <property type="entry name" value="PROKAR_LIPOPROTEIN"/>
    <property type="match status" value="1"/>
</dbReference>
<dbReference type="KEGG" id="dfe:Dfer_0100"/>